<dbReference type="InterPro" id="IPR033856">
    <property type="entry name" value="Trp_halogen"/>
</dbReference>
<dbReference type="InterPro" id="IPR050816">
    <property type="entry name" value="Flavin-dep_Halogenase_NPB"/>
</dbReference>
<dbReference type="InterPro" id="IPR036188">
    <property type="entry name" value="FAD/NAD-bd_sf"/>
</dbReference>
<keyword evidence="2" id="KW-1185">Reference proteome</keyword>
<dbReference type="Pfam" id="PF04820">
    <property type="entry name" value="Trp_halogenase"/>
    <property type="match status" value="1"/>
</dbReference>
<dbReference type="SUPFAM" id="SSF51905">
    <property type="entry name" value="FAD/NAD(P)-binding domain"/>
    <property type="match status" value="1"/>
</dbReference>
<gene>
    <name evidence="1" type="ORF">ACFP85_15270</name>
</gene>
<accession>A0ABW1XQQ1</accession>
<protein>
    <submittedName>
        <fullName evidence="1">Tryptophan halogenase family protein</fullName>
        <ecNumber evidence="1">1.14.19.-</ecNumber>
    </submittedName>
</protein>
<comment type="caution">
    <text evidence="1">The sequence shown here is derived from an EMBL/GenBank/DDBJ whole genome shotgun (WGS) entry which is preliminary data.</text>
</comment>
<organism evidence="1 2">
    <name type="scientific">Pseudobowmanella zhangzhouensis</name>
    <dbReference type="NCBI Taxonomy" id="1537679"/>
    <lineage>
        <taxon>Bacteria</taxon>
        <taxon>Pseudomonadati</taxon>
        <taxon>Pseudomonadota</taxon>
        <taxon>Gammaproteobacteria</taxon>
        <taxon>Alteromonadales</taxon>
        <taxon>Alteromonadaceae</taxon>
    </lineage>
</organism>
<evidence type="ECO:0000313" key="2">
    <source>
        <dbReference type="Proteomes" id="UP001596364"/>
    </source>
</evidence>
<dbReference type="RefSeq" id="WP_377148774.1">
    <property type="nucleotide sequence ID" value="NZ_JBHSUS010000001.1"/>
</dbReference>
<reference evidence="2" key="1">
    <citation type="journal article" date="2019" name="Int. J. Syst. Evol. Microbiol.">
        <title>The Global Catalogue of Microorganisms (GCM) 10K type strain sequencing project: providing services to taxonomists for standard genome sequencing and annotation.</title>
        <authorList>
            <consortium name="The Broad Institute Genomics Platform"/>
            <consortium name="The Broad Institute Genome Sequencing Center for Infectious Disease"/>
            <person name="Wu L."/>
            <person name="Ma J."/>
        </authorList>
    </citation>
    <scope>NUCLEOTIDE SEQUENCE [LARGE SCALE GENOMIC DNA]</scope>
    <source>
        <strain evidence="2">CGMCC 1.16031</strain>
    </source>
</reference>
<dbReference type="PANTHER" id="PTHR43747">
    <property type="entry name" value="FAD-BINDING PROTEIN"/>
    <property type="match status" value="1"/>
</dbReference>
<dbReference type="PANTHER" id="PTHR43747:SF4">
    <property type="entry name" value="FLAVIN-DEPENDENT TRYPTOPHAN HALOGENASE"/>
    <property type="match status" value="1"/>
</dbReference>
<dbReference type="InterPro" id="IPR006905">
    <property type="entry name" value="Flavin_halogenase"/>
</dbReference>
<name>A0ABW1XQQ1_9ALTE</name>
<dbReference type="GO" id="GO:0016491">
    <property type="term" value="F:oxidoreductase activity"/>
    <property type="evidence" value="ECO:0007669"/>
    <property type="project" value="UniProtKB-KW"/>
</dbReference>
<sequence>MTTSNSTKKTLTIVGGGSAGWMTALYLQRYFHQQGVQIHLIESDKIGPIGVGEATVHSIRFLFAALGLDEQELMRETNATLKLGILFRNWMKPSAAGVHEYFHPFEQQRPACAIDISSEWVMGQHFNHQRYDQGVCLSSLLAEKSASPKTPMSRPYQGVVPYGYHLDATLLGQFLRKKGLEAGITYQVATVTNVNVEDGEISSLQTSEGVHQADFYIDCSGFSGKLIDALQPDNWESFTDVLPCNKAVAIQRDYAPGETPRPFTTSTALSHGWAWQIDLVNRQGNGYVYDGNRLSAEQAEAELREFLGDEAATRSALHLDMKVGFRPQSWVGNCVAIGLSSGFIEPLESTGLHLINVAARLFATHFSAANISDSVRRSFNRQMRGVYEDLKQFIVLHYCLTDRDDTDFWRQAQASAEGCEGLAEKLTLWKHKVCEFMDLSGGYSTTFNDENYRYILYGMGHLPALHLQPSSTQNQSLFDQVNHMAANLLLQTQSHLAYLQHLHGKPLFSAKDTRSQ</sequence>
<dbReference type="PIRSF" id="PIRSF011396">
    <property type="entry name" value="Trp_halogenase"/>
    <property type="match status" value="1"/>
</dbReference>
<keyword evidence="1" id="KW-0560">Oxidoreductase</keyword>
<dbReference type="EC" id="1.14.19.-" evidence="1"/>
<dbReference type="Proteomes" id="UP001596364">
    <property type="component" value="Unassembled WGS sequence"/>
</dbReference>
<dbReference type="EMBL" id="JBHSUS010000001">
    <property type="protein sequence ID" value="MFC6441512.1"/>
    <property type="molecule type" value="Genomic_DNA"/>
</dbReference>
<evidence type="ECO:0000313" key="1">
    <source>
        <dbReference type="EMBL" id="MFC6441512.1"/>
    </source>
</evidence>
<dbReference type="Gene3D" id="3.50.50.60">
    <property type="entry name" value="FAD/NAD(P)-binding domain"/>
    <property type="match status" value="1"/>
</dbReference>
<proteinExistence type="predicted"/>